<proteinExistence type="predicted"/>
<keyword evidence="3" id="KW-1185">Reference proteome</keyword>
<dbReference type="AlphaFoldDB" id="A0A843V5Y0"/>
<organism evidence="2 3">
    <name type="scientific">Colocasia esculenta</name>
    <name type="common">Wild taro</name>
    <name type="synonym">Arum esculentum</name>
    <dbReference type="NCBI Taxonomy" id="4460"/>
    <lineage>
        <taxon>Eukaryota</taxon>
        <taxon>Viridiplantae</taxon>
        <taxon>Streptophyta</taxon>
        <taxon>Embryophyta</taxon>
        <taxon>Tracheophyta</taxon>
        <taxon>Spermatophyta</taxon>
        <taxon>Magnoliopsida</taxon>
        <taxon>Liliopsida</taxon>
        <taxon>Araceae</taxon>
        <taxon>Aroideae</taxon>
        <taxon>Colocasieae</taxon>
        <taxon>Colocasia</taxon>
    </lineage>
</organism>
<evidence type="ECO:0000313" key="2">
    <source>
        <dbReference type="EMBL" id="MQL93692.1"/>
    </source>
</evidence>
<gene>
    <name evidence="2" type="ORF">Taro_026348</name>
</gene>
<feature type="region of interest" description="Disordered" evidence="1">
    <location>
        <begin position="1"/>
        <end position="96"/>
    </location>
</feature>
<protein>
    <submittedName>
        <fullName evidence="2">Uncharacterized protein</fullName>
    </submittedName>
</protein>
<evidence type="ECO:0000313" key="3">
    <source>
        <dbReference type="Proteomes" id="UP000652761"/>
    </source>
</evidence>
<sequence length="170" mass="18117">MSSNKVITKKGSSSETAKTGRLRPPRSARWGRPSCRPHQTRSDQITSPHPTRVSEANPNPPHPPRRRDVPILGSVARGRRPTMAPPPRKPAPPSSPSFPFLLPKGAHVVVVFLGPGLFILPPPLSLSLLPQPDLGFPSGIRHSPRSGVAAVAGAGGCCFFRGVSLLQVFV</sequence>
<name>A0A843V5Y0_COLES</name>
<comment type="caution">
    <text evidence="2">The sequence shown here is derived from an EMBL/GenBank/DDBJ whole genome shotgun (WGS) entry which is preliminary data.</text>
</comment>
<reference evidence="2" key="1">
    <citation type="submission" date="2017-07" db="EMBL/GenBank/DDBJ databases">
        <title>Taro Niue Genome Assembly and Annotation.</title>
        <authorList>
            <person name="Atibalentja N."/>
            <person name="Keating K."/>
            <person name="Fields C.J."/>
        </authorList>
    </citation>
    <scope>NUCLEOTIDE SEQUENCE</scope>
    <source>
        <strain evidence="2">Niue_2</strain>
        <tissue evidence="2">Leaf</tissue>
    </source>
</reference>
<dbReference type="EMBL" id="NMUH01001589">
    <property type="protein sequence ID" value="MQL93692.1"/>
    <property type="molecule type" value="Genomic_DNA"/>
</dbReference>
<dbReference type="Proteomes" id="UP000652761">
    <property type="component" value="Unassembled WGS sequence"/>
</dbReference>
<feature type="compositionally biased region" description="Polar residues" evidence="1">
    <location>
        <begin position="1"/>
        <end position="17"/>
    </location>
</feature>
<feature type="compositionally biased region" description="Pro residues" evidence="1">
    <location>
        <begin position="83"/>
        <end position="96"/>
    </location>
</feature>
<accession>A0A843V5Y0</accession>
<evidence type="ECO:0000256" key="1">
    <source>
        <dbReference type="SAM" id="MobiDB-lite"/>
    </source>
</evidence>